<evidence type="ECO:0000256" key="9">
    <source>
        <dbReference type="RuleBase" id="RU003357"/>
    </source>
</evidence>
<evidence type="ECO:0000256" key="11">
    <source>
        <dbReference type="SAM" id="SignalP"/>
    </source>
</evidence>
<dbReference type="PROSITE" id="PS52016">
    <property type="entry name" value="TONB_DEPENDENT_REC_3"/>
    <property type="match status" value="1"/>
</dbReference>
<dbReference type="Gene3D" id="2.40.170.20">
    <property type="entry name" value="TonB-dependent receptor, beta-barrel domain"/>
    <property type="match status" value="1"/>
</dbReference>
<dbReference type="InterPro" id="IPR008969">
    <property type="entry name" value="CarboxyPept-like_regulatory"/>
</dbReference>
<dbReference type="SUPFAM" id="SSF56935">
    <property type="entry name" value="Porins"/>
    <property type="match status" value="1"/>
</dbReference>
<proteinExistence type="inferred from homology"/>
<evidence type="ECO:0000256" key="2">
    <source>
        <dbReference type="ARBA" id="ARBA00022448"/>
    </source>
</evidence>
<dbReference type="Pfam" id="PF13715">
    <property type="entry name" value="CarbopepD_reg_2"/>
    <property type="match status" value="1"/>
</dbReference>
<gene>
    <name evidence="14" type="ORF">SAMN04487941_0085</name>
</gene>
<organism evidence="14 15">
    <name type="scientific">Pontibacter akesuensis</name>
    <dbReference type="NCBI Taxonomy" id="388950"/>
    <lineage>
        <taxon>Bacteria</taxon>
        <taxon>Pseudomonadati</taxon>
        <taxon>Bacteroidota</taxon>
        <taxon>Cytophagia</taxon>
        <taxon>Cytophagales</taxon>
        <taxon>Hymenobacteraceae</taxon>
        <taxon>Pontibacter</taxon>
    </lineage>
</organism>
<feature type="signal peptide" evidence="11">
    <location>
        <begin position="1"/>
        <end position="20"/>
    </location>
</feature>
<keyword evidence="4 8" id="KW-0812">Transmembrane</keyword>
<dbReference type="NCBIfam" id="TIGR04057">
    <property type="entry name" value="SusC_RagA_signa"/>
    <property type="match status" value="1"/>
</dbReference>
<keyword evidence="7 8" id="KW-0998">Cell outer membrane</keyword>
<evidence type="ECO:0000259" key="12">
    <source>
        <dbReference type="Pfam" id="PF00593"/>
    </source>
</evidence>
<dbReference type="Gene3D" id="2.170.130.10">
    <property type="entry name" value="TonB-dependent receptor, plug domain"/>
    <property type="match status" value="1"/>
</dbReference>
<dbReference type="InterPro" id="IPR023997">
    <property type="entry name" value="TonB-dep_OMP_SusC/RagA_CS"/>
</dbReference>
<name>A0A1I7KXL7_9BACT</name>
<dbReference type="NCBIfam" id="TIGR04056">
    <property type="entry name" value="OMP_RagA_SusC"/>
    <property type="match status" value="1"/>
</dbReference>
<feature type="domain" description="TonB-dependent receptor-like beta-barrel" evidence="12">
    <location>
        <begin position="444"/>
        <end position="1016"/>
    </location>
</feature>
<dbReference type="EMBL" id="FPCA01000011">
    <property type="protein sequence ID" value="SFV02167.1"/>
    <property type="molecule type" value="Genomic_DNA"/>
</dbReference>
<feature type="compositionally biased region" description="Low complexity" evidence="10">
    <location>
        <begin position="204"/>
        <end position="217"/>
    </location>
</feature>
<comment type="subcellular location">
    <subcellularLocation>
        <location evidence="1 8">Cell outer membrane</location>
        <topology evidence="1 8">Multi-pass membrane protein</topology>
    </subcellularLocation>
</comment>
<dbReference type="Gene3D" id="2.60.40.1120">
    <property type="entry name" value="Carboxypeptidase-like, regulatory domain"/>
    <property type="match status" value="1"/>
</dbReference>
<evidence type="ECO:0000313" key="14">
    <source>
        <dbReference type="EMBL" id="SFV02167.1"/>
    </source>
</evidence>
<dbReference type="RefSeq" id="WP_068838823.1">
    <property type="nucleotide sequence ID" value="NZ_BMXC01000005.1"/>
</dbReference>
<dbReference type="InterPro" id="IPR037066">
    <property type="entry name" value="Plug_dom_sf"/>
</dbReference>
<keyword evidence="11" id="KW-0732">Signal</keyword>
<dbReference type="Pfam" id="PF07715">
    <property type="entry name" value="Plug"/>
    <property type="match status" value="1"/>
</dbReference>
<dbReference type="Proteomes" id="UP000182491">
    <property type="component" value="Unassembled WGS sequence"/>
</dbReference>
<keyword evidence="3 8" id="KW-1134">Transmembrane beta strand</keyword>
<dbReference type="Pfam" id="PF00593">
    <property type="entry name" value="TonB_dep_Rec_b-barrel"/>
    <property type="match status" value="1"/>
</dbReference>
<feature type="domain" description="TonB-dependent receptor plug" evidence="13">
    <location>
        <begin position="114"/>
        <end position="244"/>
    </location>
</feature>
<dbReference type="InterPro" id="IPR039426">
    <property type="entry name" value="TonB-dep_rcpt-like"/>
</dbReference>
<keyword evidence="6 8" id="KW-0472">Membrane</keyword>
<reference evidence="15" key="1">
    <citation type="submission" date="2016-10" db="EMBL/GenBank/DDBJ databases">
        <authorList>
            <person name="Varghese N."/>
        </authorList>
    </citation>
    <scope>NUCLEOTIDE SEQUENCE [LARGE SCALE GENOMIC DNA]</scope>
    <source>
        <strain evidence="15">DSM 18820</strain>
    </source>
</reference>
<evidence type="ECO:0000256" key="10">
    <source>
        <dbReference type="SAM" id="MobiDB-lite"/>
    </source>
</evidence>
<keyword evidence="15" id="KW-1185">Reference proteome</keyword>
<evidence type="ECO:0000256" key="7">
    <source>
        <dbReference type="ARBA" id="ARBA00023237"/>
    </source>
</evidence>
<dbReference type="FunFam" id="2.170.130.10:FF:000008">
    <property type="entry name" value="SusC/RagA family TonB-linked outer membrane protein"/>
    <property type="match status" value="1"/>
</dbReference>
<evidence type="ECO:0000256" key="3">
    <source>
        <dbReference type="ARBA" id="ARBA00022452"/>
    </source>
</evidence>
<comment type="similarity">
    <text evidence="8 9">Belongs to the TonB-dependent receptor family.</text>
</comment>
<evidence type="ECO:0000256" key="1">
    <source>
        <dbReference type="ARBA" id="ARBA00004571"/>
    </source>
</evidence>
<feature type="chain" id="PRO_5010257053" evidence="11">
    <location>
        <begin position="21"/>
        <end position="1060"/>
    </location>
</feature>
<keyword evidence="2 8" id="KW-0813">Transport</keyword>
<evidence type="ECO:0000313" key="15">
    <source>
        <dbReference type="Proteomes" id="UP000182491"/>
    </source>
</evidence>
<dbReference type="InterPro" id="IPR000531">
    <property type="entry name" value="Beta-barrel_TonB"/>
</dbReference>
<protein>
    <submittedName>
        <fullName evidence="14">TonB-linked outer membrane protein, SusC/RagA family</fullName>
    </submittedName>
</protein>
<keyword evidence="5 9" id="KW-0798">TonB box</keyword>
<evidence type="ECO:0000256" key="6">
    <source>
        <dbReference type="ARBA" id="ARBA00023136"/>
    </source>
</evidence>
<dbReference type="InterPro" id="IPR012910">
    <property type="entry name" value="Plug_dom"/>
</dbReference>
<sequence length="1060" mass="116253">MKRILLFCLMLGWLLPEAVAQIQVSGKVTEASTGIPLPGVTVLVKGTSVGSTTGAEGNFNITAPGSDAVLVFSFIGYTPQEVTVGNKSVINIALKEDVELLEEVVVVGYGTQKKSDVTGAVAQISGDKLRNTVTANIDQALQGRVAGVQVTQNSGAPGGAVSIRIRGTNSITGSNEPLYVIDGIQIQGDGARSAGFDWSGAAGGQQSNSSSPLANLSPNDIESMEVLKDASATAIYGSRAANGVVIITTKRGKKGEARISYDGYYAIQELPKKLDMMNLREYAEYNNQLAAELTGVAQNERFMDPSLLGPGTDWQDEVFQTAPMQSHQLSVQGGTDKSTYAIMGGFFKQDGIIIGSGFDRFNVRANLDSQVKEWAKIGANIAYSNTDEVITLNDSGDGVIAQALQMTPSVPVRNIDGSYGGPPLGQLSAQIGANPVALALMRNNTLERQTISANFFADLNIYKDLTFRSEYGFNQNQGLAKAFIPTYEWGSIRNDVSQLKQRNETGFFWIFKNYLTYNKTLGEHTISAMGGTEAQRSEYEGSEFFKVNFASNNITTPNQGDNSDIPTNGWAGSNTLVSYFGRTNYNYADRYLLTLTLRADGSSRFGPNNRWGYFPSVAVAWRVANESFMPKSEVLTDLKIRAGYGEVGNQAIPNYAYGSSLRNINSAFGMSYISDRISNPDLKWETTAQYNVGMDVSLFNGRIDLTVDAYKKFTRDMLLQVAIPNYMGGGAGGIGAPYANVGRLENKGFELGLHTRNIVTPKFTWSSDLNFTLNRNTITELDRSYFRGLYWYAGYDQVTRTMAGQPVGMFYGYVTDGLFTSAEEIRNHAVQVREDGTVSGENPNGINYVHERDGVWVGDVKFKDINKDGVIDSRDQTTIGDPNPDFTFGFNNSLTYGPFDLTVFLSGSYGADVFNFQRARIESMTSMYDNQAATIVNRARPAVNDQGEPYLLNPGTDIPRFAQLNVNANDRMSDRWIEDGSFIRLQNVSLAYTLPQTLTRRVKIERLRLYVNGQNLHTFTKYSGYDPEIGAFEQDALRQNIDMGRYPMPRTVTFGVNAEF</sequence>
<feature type="region of interest" description="Disordered" evidence="10">
    <location>
        <begin position="197"/>
        <end position="217"/>
    </location>
</feature>
<dbReference type="STRING" id="388950.GCA_001611675_02899"/>
<accession>A0A1I7KXL7</accession>
<dbReference type="InterPro" id="IPR036942">
    <property type="entry name" value="Beta-barrel_TonB_sf"/>
</dbReference>
<dbReference type="InterPro" id="IPR023996">
    <property type="entry name" value="TonB-dep_OMP_SusC/RagA"/>
</dbReference>
<dbReference type="GO" id="GO:0009279">
    <property type="term" value="C:cell outer membrane"/>
    <property type="evidence" value="ECO:0007669"/>
    <property type="project" value="UniProtKB-SubCell"/>
</dbReference>
<evidence type="ECO:0000256" key="8">
    <source>
        <dbReference type="PROSITE-ProRule" id="PRU01360"/>
    </source>
</evidence>
<evidence type="ECO:0000256" key="5">
    <source>
        <dbReference type="ARBA" id="ARBA00023077"/>
    </source>
</evidence>
<dbReference type="SUPFAM" id="SSF49464">
    <property type="entry name" value="Carboxypeptidase regulatory domain-like"/>
    <property type="match status" value="1"/>
</dbReference>
<evidence type="ECO:0000259" key="13">
    <source>
        <dbReference type="Pfam" id="PF07715"/>
    </source>
</evidence>
<dbReference type="AlphaFoldDB" id="A0A1I7KXL7"/>
<evidence type="ECO:0000256" key="4">
    <source>
        <dbReference type="ARBA" id="ARBA00022692"/>
    </source>
</evidence>